<reference evidence="2 3" key="1">
    <citation type="journal article" date="2019" name="Int. J. Syst. Evol. Microbiol.">
        <title>The Global Catalogue of Microorganisms (GCM) 10K type strain sequencing project: providing services to taxonomists for standard genome sequencing and annotation.</title>
        <authorList>
            <consortium name="The Broad Institute Genomics Platform"/>
            <consortium name="The Broad Institute Genome Sequencing Center for Infectious Disease"/>
            <person name="Wu L."/>
            <person name="Ma J."/>
        </authorList>
    </citation>
    <scope>NUCLEOTIDE SEQUENCE [LARGE SCALE GENOMIC DNA]</scope>
    <source>
        <strain evidence="2 3">LMG 29247</strain>
    </source>
</reference>
<dbReference type="AlphaFoldDB" id="A0ABD5SXQ3"/>
<organism evidence="2 3">
    <name type="scientific">Natrinema soli</name>
    <dbReference type="NCBI Taxonomy" id="1930624"/>
    <lineage>
        <taxon>Archaea</taxon>
        <taxon>Methanobacteriati</taxon>
        <taxon>Methanobacteriota</taxon>
        <taxon>Stenosarchaea group</taxon>
        <taxon>Halobacteria</taxon>
        <taxon>Halobacteriales</taxon>
        <taxon>Natrialbaceae</taxon>
        <taxon>Natrinema</taxon>
    </lineage>
</organism>
<comment type="caution">
    <text evidence="2">The sequence shown here is derived from an EMBL/GenBank/DDBJ whole genome shotgun (WGS) entry which is preliminary data.</text>
</comment>
<accession>A0ABD5SXQ3</accession>
<gene>
    <name evidence="2" type="ORF">ACFQE6_24385</name>
</gene>
<evidence type="ECO:0000313" key="2">
    <source>
        <dbReference type="EMBL" id="MFC6768018.1"/>
    </source>
</evidence>
<dbReference type="RefSeq" id="WP_273740853.1">
    <property type="nucleotide sequence ID" value="NZ_JAQIVI010000466.1"/>
</dbReference>
<evidence type="ECO:0000256" key="1">
    <source>
        <dbReference type="SAM" id="MobiDB-lite"/>
    </source>
</evidence>
<dbReference type="InterPro" id="IPR047792">
    <property type="entry name" value="Hvo_1808-like"/>
</dbReference>
<keyword evidence="3" id="KW-1185">Reference proteome</keyword>
<dbReference type="PROSITE" id="PS51257">
    <property type="entry name" value="PROKAR_LIPOPROTEIN"/>
    <property type="match status" value="1"/>
</dbReference>
<dbReference type="Proteomes" id="UP001596383">
    <property type="component" value="Unassembled WGS sequence"/>
</dbReference>
<feature type="compositionally biased region" description="Low complexity" evidence="1">
    <location>
        <begin position="484"/>
        <end position="493"/>
    </location>
</feature>
<evidence type="ECO:0000313" key="3">
    <source>
        <dbReference type="Proteomes" id="UP001596383"/>
    </source>
</evidence>
<dbReference type="NCBIfam" id="NF038145">
    <property type="entry name" value="Hvo_1808_fam"/>
    <property type="match status" value="1"/>
</dbReference>
<feature type="region of interest" description="Disordered" evidence="1">
    <location>
        <begin position="451"/>
        <end position="506"/>
    </location>
</feature>
<dbReference type="EMBL" id="JBHSWV010000466">
    <property type="protein sequence ID" value="MFC6768018.1"/>
    <property type="molecule type" value="Genomic_DNA"/>
</dbReference>
<name>A0ABD5SXQ3_9EURY</name>
<proteinExistence type="predicted"/>
<sequence length="506" mass="54959">MSRGRLFAVVVLVVLSGCALPGSPDGFDTDRELGHVGDYAHDDVFEFDASDGLTEAQLEAVKYRSMARIEVVRGLKYDRDVDLEVMSRAEYRDRRSNGTGNASAFSNELWRGAFLVDGETDVNRAFDDLYGNSIQGYYVNGRIVIITDDTDEIRINRRALVHELTHALQDQRFGIARESETIDGIRAENGLLEGEASVVPDRYDRRCGDEWQCLPAVQPRTAGGETLADRPFNAGLFLSIYAPYAEGPPFVTDLSERGGWDAVAAAHEDPPRSTAQLIHPERYPGTDPVDVSIADRSSDEWRPITDGGDGEIRTETIGEATLFATLWANGVIDRPLTEGATDRSQYDYSHPATAGWAGDSIHVYQQTDESGQTGHVWRLAWESRADATEFADAYRQLLANRGAEQVDTAGNGVYRISDGDPFEGAYRVSVTGETVEITGAPTVDDLEAIHPVESGSNRNGSIAAREPAASLESTDIPESTPVDASPRSASASPDGPPKTSRAPADG</sequence>
<protein>
    <submittedName>
        <fullName evidence="2">Hvo_1808 family surface protein</fullName>
    </submittedName>
</protein>
<feature type="region of interest" description="Disordered" evidence="1">
    <location>
        <begin position="268"/>
        <end position="293"/>
    </location>
</feature>